<keyword evidence="1" id="KW-1133">Transmembrane helix</keyword>
<dbReference type="AlphaFoldDB" id="A0A2Z6TII7"/>
<evidence type="ECO:0000313" key="3">
    <source>
        <dbReference type="Proteomes" id="UP000237632"/>
    </source>
</evidence>
<organism evidence="2 3">
    <name type="scientific">Burkholderia vietnamiensis</name>
    <dbReference type="NCBI Taxonomy" id="60552"/>
    <lineage>
        <taxon>Bacteria</taxon>
        <taxon>Pseudomonadati</taxon>
        <taxon>Pseudomonadota</taxon>
        <taxon>Betaproteobacteria</taxon>
        <taxon>Burkholderiales</taxon>
        <taxon>Burkholderiaceae</taxon>
        <taxon>Burkholderia</taxon>
        <taxon>Burkholderia cepacia complex</taxon>
    </lineage>
</organism>
<dbReference type="Proteomes" id="UP000237632">
    <property type="component" value="Unassembled WGS sequence"/>
</dbReference>
<sequence length="52" mass="5516">MSLGLLLLIVVVLLLVGAIPAWRYSNGWGYGPSGLLGLVLVVLLVLMLLGRL</sequence>
<evidence type="ECO:0000313" key="2">
    <source>
        <dbReference type="EMBL" id="PRH39207.1"/>
    </source>
</evidence>
<accession>A0A2Z6TII7</accession>
<dbReference type="EMBL" id="PVHK01000206">
    <property type="protein sequence ID" value="PRH39207.1"/>
    <property type="molecule type" value="Genomic_DNA"/>
</dbReference>
<comment type="caution">
    <text evidence="2">The sequence shown here is derived from an EMBL/GenBank/DDBJ whole genome shotgun (WGS) entry which is preliminary data.</text>
</comment>
<dbReference type="Pfam" id="PF11752">
    <property type="entry name" value="DUF3309"/>
    <property type="match status" value="1"/>
</dbReference>
<gene>
    <name evidence="2" type="ORF">C6T65_27600</name>
</gene>
<keyword evidence="1" id="KW-0812">Transmembrane</keyword>
<name>A0A2Z6TII7_BURVI</name>
<reference evidence="2 3" key="1">
    <citation type="submission" date="2018-03" db="EMBL/GenBank/DDBJ databases">
        <authorList>
            <person name="Nguyen K."/>
            <person name="Fouts D."/>
            <person name="Sutton G."/>
        </authorList>
    </citation>
    <scope>NUCLEOTIDE SEQUENCE [LARGE SCALE GENOMIC DNA]</scope>
    <source>
        <strain evidence="2 3">AU3578</strain>
    </source>
</reference>
<dbReference type="InterPro" id="IPR021738">
    <property type="entry name" value="DUF3309"/>
</dbReference>
<proteinExistence type="predicted"/>
<protein>
    <submittedName>
        <fullName evidence="2">DUF3309 domain-containing protein</fullName>
    </submittedName>
</protein>
<evidence type="ECO:0000256" key="1">
    <source>
        <dbReference type="SAM" id="Phobius"/>
    </source>
</evidence>
<keyword evidence="1" id="KW-0472">Membrane</keyword>
<dbReference type="RefSeq" id="WP_081064249.1">
    <property type="nucleotide sequence ID" value="NZ_BGKC01000019.1"/>
</dbReference>
<feature type="transmembrane region" description="Helical" evidence="1">
    <location>
        <begin position="28"/>
        <end position="49"/>
    </location>
</feature>